<keyword evidence="2" id="KW-1185">Reference proteome</keyword>
<gene>
    <name evidence="1" type="ORF">Glove_87g278</name>
</gene>
<dbReference type="AlphaFoldDB" id="A0A397JD69"/>
<reference evidence="1 2" key="1">
    <citation type="submission" date="2018-08" db="EMBL/GenBank/DDBJ databases">
        <title>Genome and evolution of the arbuscular mycorrhizal fungus Diversispora epigaea (formerly Glomus versiforme) and its bacterial endosymbionts.</title>
        <authorList>
            <person name="Sun X."/>
            <person name="Fei Z."/>
            <person name="Harrison M."/>
        </authorList>
    </citation>
    <scope>NUCLEOTIDE SEQUENCE [LARGE SCALE GENOMIC DNA]</scope>
    <source>
        <strain evidence="1 2">IT104</strain>
    </source>
</reference>
<proteinExistence type="predicted"/>
<name>A0A397JD69_9GLOM</name>
<organism evidence="1 2">
    <name type="scientific">Diversispora epigaea</name>
    <dbReference type="NCBI Taxonomy" id="1348612"/>
    <lineage>
        <taxon>Eukaryota</taxon>
        <taxon>Fungi</taxon>
        <taxon>Fungi incertae sedis</taxon>
        <taxon>Mucoromycota</taxon>
        <taxon>Glomeromycotina</taxon>
        <taxon>Glomeromycetes</taxon>
        <taxon>Diversisporales</taxon>
        <taxon>Diversisporaceae</taxon>
        <taxon>Diversispora</taxon>
    </lineage>
</organism>
<comment type="caution">
    <text evidence="1">The sequence shown here is derived from an EMBL/GenBank/DDBJ whole genome shotgun (WGS) entry which is preliminary data.</text>
</comment>
<evidence type="ECO:0000313" key="1">
    <source>
        <dbReference type="EMBL" id="RHZ83886.1"/>
    </source>
</evidence>
<protein>
    <submittedName>
        <fullName evidence="1">Uncharacterized protein</fullName>
    </submittedName>
</protein>
<dbReference type="Proteomes" id="UP000266861">
    <property type="component" value="Unassembled WGS sequence"/>
</dbReference>
<evidence type="ECO:0000313" key="2">
    <source>
        <dbReference type="Proteomes" id="UP000266861"/>
    </source>
</evidence>
<dbReference type="EMBL" id="PQFF01000083">
    <property type="protein sequence ID" value="RHZ83886.1"/>
    <property type="molecule type" value="Genomic_DNA"/>
</dbReference>
<sequence length="128" mass="14727">MVLFFVSILNYPKLKDCNHQLFRQFPPLLQLQLCCHVQNTSSKMSWDEKNLYFLEELIVIHEEYFLKNFRSIHYESSATCSSLIIVENSSFTLDCNSGVKIILEGNLGLKMVLEGNSGLEMIVDLFGI</sequence>
<accession>A0A397JD69</accession>